<feature type="domain" description="DUF1659" evidence="1">
    <location>
        <begin position="3"/>
        <end position="71"/>
    </location>
</feature>
<sequence>MPVKKSLMTRSLVLLKNEGIDENGKSVLKRYTYPHINEDAAIDSLFAAGNALASLYKGTTPAINTLDNSLLYQ</sequence>
<dbReference type="EMBL" id="JARTFS010000022">
    <property type="protein sequence ID" value="MED4404025.1"/>
    <property type="molecule type" value="Genomic_DNA"/>
</dbReference>
<dbReference type="InterPro" id="IPR012454">
    <property type="entry name" value="DUF1659"/>
</dbReference>
<accession>A0ABU6P3T9</accession>
<evidence type="ECO:0000313" key="2">
    <source>
        <dbReference type="EMBL" id="MED4404025.1"/>
    </source>
</evidence>
<keyword evidence="3" id="KW-1185">Reference proteome</keyword>
<dbReference type="Proteomes" id="UP001342826">
    <property type="component" value="Unassembled WGS sequence"/>
</dbReference>
<dbReference type="RefSeq" id="WP_328003189.1">
    <property type="nucleotide sequence ID" value="NZ_JARTFS010000022.1"/>
</dbReference>
<protein>
    <submittedName>
        <fullName evidence="2">DUF1659 domain-containing protein</fullName>
    </submittedName>
</protein>
<reference evidence="2 3" key="1">
    <citation type="submission" date="2023-03" db="EMBL/GenBank/DDBJ databases">
        <title>Bacillus Genome Sequencing.</title>
        <authorList>
            <person name="Dunlap C."/>
        </authorList>
    </citation>
    <scope>NUCLEOTIDE SEQUENCE [LARGE SCALE GENOMIC DNA]</scope>
    <source>
        <strain evidence="2 3">NRS-1717</strain>
    </source>
</reference>
<evidence type="ECO:0000259" key="1">
    <source>
        <dbReference type="Pfam" id="PF07872"/>
    </source>
</evidence>
<gene>
    <name evidence="2" type="ORF">P9271_22315</name>
</gene>
<comment type="caution">
    <text evidence="2">The sequence shown here is derived from an EMBL/GenBank/DDBJ whole genome shotgun (WGS) entry which is preliminary data.</text>
</comment>
<dbReference type="Pfam" id="PF07872">
    <property type="entry name" value="DUF1659"/>
    <property type="match status" value="1"/>
</dbReference>
<organism evidence="2 3">
    <name type="scientific">Metabacillus fastidiosus</name>
    <dbReference type="NCBI Taxonomy" id="1458"/>
    <lineage>
        <taxon>Bacteria</taxon>
        <taxon>Bacillati</taxon>
        <taxon>Bacillota</taxon>
        <taxon>Bacilli</taxon>
        <taxon>Bacillales</taxon>
        <taxon>Bacillaceae</taxon>
        <taxon>Metabacillus</taxon>
    </lineage>
</organism>
<proteinExistence type="predicted"/>
<name>A0ABU6P3T9_9BACI</name>
<evidence type="ECO:0000313" key="3">
    <source>
        <dbReference type="Proteomes" id="UP001342826"/>
    </source>
</evidence>